<comment type="caution">
    <text evidence="3">The sequence shown here is derived from an EMBL/GenBank/DDBJ whole genome shotgun (WGS) entry which is preliminary data.</text>
</comment>
<protein>
    <submittedName>
        <fullName evidence="3">Uncharacterized protein</fullName>
    </submittedName>
</protein>
<keyword evidence="2" id="KW-0472">Membrane</keyword>
<keyword evidence="2" id="KW-0812">Transmembrane</keyword>
<name>A0ABP6WGP6_9ACTN</name>
<dbReference type="Proteomes" id="UP001500630">
    <property type="component" value="Unassembled WGS sequence"/>
</dbReference>
<organism evidence="3 4">
    <name type="scientific">Nonomuraea rosea</name>
    <dbReference type="NCBI Taxonomy" id="638574"/>
    <lineage>
        <taxon>Bacteria</taxon>
        <taxon>Bacillati</taxon>
        <taxon>Actinomycetota</taxon>
        <taxon>Actinomycetes</taxon>
        <taxon>Streptosporangiales</taxon>
        <taxon>Streptosporangiaceae</taxon>
        <taxon>Nonomuraea</taxon>
    </lineage>
</organism>
<gene>
    <name evidence="3" type="ORF">GCM10022419_034100</name>
</gene>
<sequence>MTVARPETRQPLPAVDVTLPEWAAVRKVRLRVEVVRSGTGRLATFAGAAAAAVGLFTGDFSGAALLATAALSCVGVGALRLWKPDGHQRLTATVLYLVPGASLAALLVAERIVPGIHPGEALALLVWTVGTLVARPARLARRLLSPPPAPKPALPAVVPQVVCDHPAARWWAHTVAVKDGPGPDTALQDIERTGETAMRAIIRSTIPGKPVPNISVKDLSALMDVPEDHIHIGPVPGRGAGVRLLQVGQPDEDHSAATVWANHIAPEAMPRTTLTSVRSGRPAAGPDEEG</sequence>
<keyword evidence="2" id="KW-1133">Transmembrane helix</keyword>
<evidence type="ECO:0000256" key="2">
    <source>
        <dbReference type="SAM" id="Phobius"/>
    </source>
</evidence>
<evidence type="ECO:0000313" key="3">
    <source>
        <dbReference type="EMBL" id="GAA3550981.1"/>
    </source>
</evidence>
<proteinExistence type="predicted"/>
<feature type="transmembrane region" description="Helical" evidence="2">
    <location>
        <begin position="39"/>
        <end position="57"/>
    </location>
</feature>
<feature type="transmembrane region" description="Helical" evidence="2">
    <location>
        <begin position="89"/>
        <end position="109"/>
    </location>
</feature>
<dbReference type="EMBL" id="BAABDQ010000006">
    <property type="protein sequence ID" value="GAA3550981.1"/>
    <property type="molecule type" value="Genomic_DNA"/>
</dbReference>
<reference evidence="4" key="1">
    <citation type="journal article" date="2019" name="Int. J. Syst. Evol. Microbiol.">
        <title>The Global Catalogue of Microorganisms (GCM) 10K type strain sequencing project: providing services to taxonomists for standard genome sequencing and annotation.</title>
        <authorList>
            <consortium name="The Broad Institute Genomics Platform"/>
            <consortium name="The Broad Institute Genome Sequencing Center for Infectious Disease"/>
            <person name="Wu L."/>
            <person name="Ma J."/>
        </authorList>
    </citation>
    <scope>NUCLEOTIDE SEQUENCE [LARGE SCALE GENOMIC DNA]</scope>
    <source>
        <strain evidence="4">JCM 17326</strain>
    </source>
</reference>
<accession>A0ABP6WGP6</accession>
<evidence type="ECO:0000256" key="1">
    <source>
        <dbReference type="SAM" id="MobiDB-lite"/>
    </source>
</evidence>
<feature type="region of interest" description="Disordered" evidence="1">
    <location>
        <begin position="270"/>
        <end position="290"/>
    </location>
</feature>
<keyword evidence="4" id="KW-1185">Reference proteome</keyword>
<feature type="transmembrane region" description="Helical" evidence="2">
    <location>
        <begin position="63"/>
        <end position="82"/>
    </location>
</feature>
<evidence type="ECO:0000313" key="4">
    <source>
        <dbReference type="Proteomes" id="UP001500630"/>
    </source>
</evidence>